<dbReference type="eggNOG" id="ENOG502TIQD">
    <property type="taxonomic scope" value="Eukaryota"/>
</dbReference>
<feature type="region of interest" description="Disordered" evidence="1">
    <location>
        <begin position="126"/>
        <end position="161"/>
    </location>
</feature>
<dbReference type="OMA" id="MIAISAC"/>
<evidence type="ECO:0000256" key="1">
    <source>
        <dbReference type="SAM" id="MobiDB-lite"/>
    </source>
</evidence>
<dbReference type="HOGENOM" id="CLU_1817575_0_0_1"/>
<dbReference type="Proteomes" id="UP000008068">
    <property type="component" value="Unassembled WGS sequence"/>
</dbReference>
<keyword evidence="4" id="KW-1185">Reference proteome</keyword>
<organism evidence="4">
    <name type="scientific">Caenorhabditis brenneri</name>
    <name type="common">Nematode worm</name>
    <dbReference type="NCBI Taxonomy" id="135651"/>
    <lineage>
        <taxon>Eukaryota</taxon>
        <taxon>Metazoa</taxon>
        <taxon>Ecdysozoa</taxon>
        <taxon>Nematoda</taxon>
        <taxon>Chromadorea</taxon>
        <taxon>Rhabditida</taxon>
        <taxon>Rhabditina</taxon>
        <taxon>Rhabditomorpha</taxon>
        <taxon>Rhabditoidea</taxon>
        <taxon>Rhabditidae</taxon>
        <taxon>Peloderinae</taxon>
        <taxon>Caenorhabditis</taxon>
    </lineage>
</organism>
<sequence>MLFDSADEFLAYTLKIHVLTGVMAVFTLIGFGAGVYLRLWLMRKLNQSLIQAAINMQSSGHILKKMVLEPSTLAIIAHERGGIDDKEVCDEYDTLFKKPIKLCTRLFGMDSLTKEFVKYYDSHLLRGKNGKGGKKKKRSGDKKSGGSGGTKKSQNKKKGKK</sequence>
<dbReference type="OrthoDB" id="5819542at2759"/>
<feature type="compositionally biased region" description="Basic residues" evidence="1">
    <location>
        <begin position="126"/>
        <end position="140"/>
    </location>
</feature>
<gene>
    <name evidence="3" type="ORF">CAEBREN_18825</name>
</gene>
<name>G0MDQ5_CAEBE</name>
<accession>G0MDQ5</accession>
<evidence type="ECO:0000313" key="4">
    <source>
        <dbReference type="Proteomes" id="UP000008068"/>
    </source>
</evidence>
<evidence type="ECO:0000313" key="3">
    <source>
        <dbReference type="EMBL" id="EGT49519.1"/>
    </source>
</evidence>
<reference evidence="4" key="1">
    <citation type="submission" date="2011-07" db="EMBL/GenBank/DDBJ databases">
        <authorList>
            <consortium name="Caenorhabditis brenneri Sequencing and Analysis Consortium"/>
            <person name="Wilson R.K."/>
        </authorList>
    </citation>
    <scope>NUCLEOTIDE SEQUENCE [LARGE SCALE GENOMIC DNA]</scope>
    <source>
        <strain evidence="4">PB2801</strain>
    </source>
</reference>
<keyword evidence="2" id="KW-0812">Transmembrane</keyword>
<dbReference type="EMBL" id="GL379790">
    <property type="protein sequence ID" value="EGT49519.1"/>
    <property type="molecule type" value="Genomic_DNA"/>
</dbReference>
<dbReference type="AlphaFoldDB" id="G0MDQ5"/>
<evidence type="ECO:0000256" key="2">
    <source>
        <dbReference type="SAM" id="Phobius"/>
    </source>
</evidence>
<proteinExistence type="predicted"/>
<feature type="transmembrane region" description="Helical" evidence="2">
    <location>
        <begin position="16"/>
        <end position="41"/>
    </location>
</feature>
<protein>
    <submittedName>
        <fullName evidence="3">Uncharacterized protein</fullName>
    </submittedName>
</protein>
<dbReference type="FunCoup" id="G0MDQ5">
    <property type="interactions" value="1954"/>
</dbReference>
<keyword evidence="2" id="KW-1133">Transmembrane helix</keyword>
<keyword evidence="2" id="KW-0472">Membrane</keyword>
<dbReference type="InParanoid" id="G0MDQ5"/>